<feature type="transmembrane region" description="Helical" evidence="1">
    <location>
        <begin position="194"/>
        <end position="219"/>
    </location>
</feature>
<dbReference type="Pfam" id="PF13593">
    <property type="entry name" value="SBF_like"/>
    <property type="match status" value="1"/>
</dbReference>
<feature type="transmembrane region" description="Helical" evidence="1">
    <location>
        <begin position="231"/>
        <end position="249"/>
    </location>
</feature>
<accession>A0A0C3AYB7</accession>
<feature type="transmembrane region" description="Helical" evidence="1">
    <location>
        <begin position="12"/>
        <end position="35"/>
    </location>
</feature>
<dbReference type="AlphaFoldDB" id="A0A0C3AYB7"/>
<dbReference type="STRING" id="933852.A0A0C3AYB7"/>
<dbReference type="HOGENOM" id="CLU_987520_0_0_1"/>
<dbReference type="GO" id="GO:0005886">
    <property type="term" value="C:plasma membrane"/>
    <property type="evidence" value="ECO:0007669"/>
    <property type="project" value="TreeGrafter"/>
</dbReference>
<dbReference type="Gene3D" id="1.20.1530.20">
    <property type="match status" value="1"/>
</dbReference>
<dbReference type="Proteomes" id="UP000054097">
    <property type="component" value="Unassembled WGS sequence"/>
</dbReference>
<evidence type="ECO:0000313" key="3">
    <source>
        <dbReference type="Proteomes" id="UP000054097"/>
    </source>
</evidence>
<dbReference type="PANTHER" id="PTHR18640:SF5">
    <property type="entry name" value="SODIUM_BILE ACID COTRANSPORTER 7"/>
    <property type="match status" value="1"/>
</dbReference>
<reference evidence="3" key="2">
    <citation type="submission" date="2015-01" db="EMBL/GenBank/DDBJ databases">
        <title>Evolutionary Origins and Diversification of the Mycorrhizal Mutualists.</title>
        <authorList>
            <consortium name="DOE Joint Genome Institute"/>
            <consortium name="Mycorrhizal Genomics Consortium"/>
            <person name="Kohler A."/>
            <person name="Kuo A."/>
            <person name="Nagy L.G."/>
            <person name="Floudas D."/>
            <person name="Copeland A."/>
            <person name="Barry K.W."/>
            <person name="Cichocki N."/>
            <person name="Veneault-Fourrey C."/>
            <person name="LaButti K."/>
            <person name="Lindquist E.A."/>
            <person name="Lipzen A."/>
            <person name="Lundell T."/>
            <person name="Morin E."/>
            <person name="Murat C."/>
            <person name="Riley R."/>
            <person name="Ohm R."/>
            <person name="Sun H."/>
            <person name="Tunlid A."/>
            <person name="Henrissat B."/>
            <person name="Grigoriev I.V."/>
            <person name="Hibbett D.S."/>
            <person name="Martin F."/>
        </authorList>
    </citation>
    <scope>NUCLEOTIDE SEQUENCE [LARGE SCALE GENOMIC DNA]</scope>
    <source>
        <strain evidence="3">MAFF 305830</strain>
    </source>
</reference>
<keyword evidence="1" id="KW-0812">Transmembrane</keyword>
<gene>
    <name evidence="2" type="ORF">M408DRAFT_328771</name>
</gene>
<name>A0A0C3AYB7_SERVB</name>
<dbReference type="EMBL" id="KN824288">
    <property type="protein sequence ID" value="KIM29525.1"/>
    <property type="molecule type" value="Genomic_DNA"/>
</dbReference>
<dbReference type="PANTHER" id="PTHR18640">
    <property type="entry name" value="SOLUTE CARRIER FAMILY 10 MEMBER 7"/>
    <property type="match status" value="1"/>
</dbReference>
<reference evidence="2 3" key="1">
    <citation type="submission" date="2014-04" db="EMBL/GenBank/DDBJ databases">
        <authorList>
            <consortium name="DOE Joint Genome Institute"/>
            <person name="Kuo A."/>
            <person name="Zuccaro A."/>
            <person name="Kohler A."/>
            <person name="Nagy L.G."/>
            <person name="Floudas D."/>
            <person name="Copeland A."/>
            <person name="Barry K.W."/>
            <person name="Cichocki N."/>
            <person name="Veneault-Fourrey C."/>
            <person name="LaButti K."/>
            <person name="Lindquist E.A."/>
            <person name="Lipzen A."/>
            <person name="Lundell T."/>
            <person name="Morin E."/>
            <person name="Murat C."/>
            <person name="Sun H."/>
            <person name="Tunlid A."/>
            <person name="Henrissat B."/>
            <person name="Grigoriev I.V."/>
            <person name="Hibbett D.S."/>
            <person name="Martin F."/>
            <person name="Nordberg H.P."/>
            <person name="Cantor M.N."/>
            <person name="Hua S.X."/>
        </authorList>
    </citation>
    <scope>NUCLEOTIDE SEQUENCE [LARGE SCALE GENOMIC DNA]</scope>
    <source>
        <strain evidence="2 3">MAFF 305830</strain>
    </source>
</reference>
<dbReference type="InterPro" id="IPR016833">
    <property type="entry name" value="Put_Na-Bile_cotransptr"/>
</dbReference>
<evidence type="ECO:0000256" key="1">
    <source>
        <dbReference type="SAM" id="Phobius"/>
    </source>
</evidence>
<protein>
    <submittedName>
        <fullName evidence="2">Uncharacterized protein</fullName>
    </submittedName>
</protein>
<dbReference type="OrthoDB" id="188035at2759"/>
<sequence>MTRNAGGNVESATAEVVVGNVIGTFVTPSLLALYLKPLENSGFIQPDASGGGGLTGIYTQMAKQLSACLFAPLIVGQIIQNIWPAQSKRIQDQFRFSIISQILMLILVWSTFCNQFAAQVFNRVSKETIILVAFLNVALYLFMSLVCLWVARPPFPTRKGSKLPLFRGGSKEPALVQAMRRIVRKVTFGKRETAAICFCGAAKGLVLGAPLISIMYSAYGNEIQAAVTVPIALYQGTQIAIAQFSVIVVKRWILEGEDEKVEVHAPASDGVADGKSNGKIHP</sequence>
<proteinExistence type="predicted"/>
<dbReference type="InterPro" id="IPR038770">
    <property type="entry name" value="Na+/solute_symporter_sf"/>
</dbReference>
<organism evidence="2 3">
    <name type="scientific">Serendipita vermifera MAFF 305830</name>
    <dbReference type="NCBI Taxonomy" id="933852"/>
    <lineage>
        <taxon>Eukaryota</taxon>
        <taxon>Fungi</taxon>
        <taxon>Dikarya</taxon>
        <taxon>Basidiomycota</taxon>
        <taxon>Agaricomycotina</taxon>
        <taxon>Agaricomycetes</taxon>
        <taxon>Sebacinales</taxon>
        <taxon>Serendipitaceae</taxon>
        <taxon>Serendipita</taxon>
    </lineage>
</organism>
<keyword evidence="3" id="KW-1185">Reference proteome</keyword>
<feature type="transmembrane region" description="Helical" evidence="1">
    <location>
        <begin position="96"/>
        <end position="117"/>
    </location>
</feature>
<keyword evidence="1" id="KW-1133">Transmembrane helix</keyword>
<feature type="transmembrane region" description="Helical" evidence="1">
    <location>
        <begin position="129"/>
        <end position="151"/>
    </location>
</feature>
<evidence type="ECO:0000313" key="2">
    <source>
        <dbReference type="EMBL" id="KIM29525.1"/>
    </source>
</evidence>
<keyword evidence="1" id="KW-0472">Membrane</keyword>